<protein>
    <submittedName>
        <fullName evidence="2">Glyoxylase, beta-lactamase superfamily II</fullName>
    </submittedName>
</protein>
<organism evidence="2 3">
    <name type="scientific">Corynebacterium mycetoides</name>
    <dbReference type="NCBI Taxonomy" id="38302"/>
    <lineage>
        <taxon>Bacteria</taxon>
        <taxon>Bacillati</taxon>
        <taxon>Actinomycetota</taxon>
        <taxon>Actinomycetes</taxon>
        <taxon>Mycobacteriales</taxon>
        <taxon>Corynebacteriaceae</taxon>
        <taxon>Corynebacterium</taxon>
    </lineage>
</organism>
<dbReference type="PANTHER" id="PTHR46233">
    <property type="entry name" value="HYDROXYACYLGLUTATHIONE HYDROLASE GLOC"/>
    <property type="match status" value="1"/>
</dbReference>
<dbReference type="CDD" id="cd06262">
    <property type="entry name" value="metallo-hydrolase-like_MBL-fold"/>
    <property type="match status" value="1"/>
</dbReference>
<evidence type="ECO:0000259" key="1">
    <source>
        <dbReference type="SMART" id="SM00849"/>
    </source>
</evidence>
<dbReference type="SUPFAM" id="SSF56281">
    <property type="entry name" value="Metallo-hydrolase/oxidoreductase"/>
    <property type="match status" value="1"/>
</dbReference>
<sequence>MASMASMTDPAAPFALHHISVSEMDNNVYLISSGGQGLLVDAAADAPAILDMAAQAGVEITDVLTTHRHADHTRALGEVLQRTGAIHWASFLDSPALPAGVDKQLGEGDAVEFAGRRLDTMILRGHTPGGVAIVVDIDGTPNAFVGDSLFPGGLGKTVGEGEFVRLFNEVTTKLFDVYPDATIVRPGHGLPTTLGEERGHLDEWWRRRW</sequence>
<dbReference type="AlphaFoldDB" id="A0A1G9M5W5"/>
<gene>
    <name evidence="2" type="ORF">SAMN04488535_0457</name>
</gene>
<dbReference type="STRING" id="38302.SAMN04488535_0457"/>
<evidence type="ECO:0000313" key="2">
    <source>
        <dbReference type="EMBL" id="SDL69660.1"/>
    </source>
</evidence>
<keyword evidence="3" id="KW-1185">Reference proteome</keyword>
<dbReference type="SMART" id="SM00849">
    <property type="entry name" value="Lactamase_B"/>
    <property type="match status" value="1"/>
</dbReference>
<dbReference type="Proteomes" id="UP000199350">
    <property type="component" value="Chromosome I"/>
</dbReference>
<dbReference type="InterPro" id="IPR036866">
    <property type="entry name" value="RibonucZ/Hydroxyglut_hydro"/>
</dbReference>
<name>A0A1G9M5W5_9CORY</name>
<evidence type="ECO:0000313" key="3">
    <source>
        <dbReference type="Proteomes" id="UP000199350"/>
    </source>
</evidence>
<dbReference type="InterPro" id="IPR001279">
    <property type="entry name" value="Metallo-B-lactamas"/>
</dbReference>
<dbReference type="PANTHER" id="PTHR46233:SF1">
    <property type="entry name" value="CONSERVED PROTEIN"/>
    <property type="match status" value="1"/>
</dbReference>
<dbReference type="Pfam" id="PF00753">
    <property type="entry name" value="Lactamase_B"/>
    <property type="match status" value="1"/>
</dbReference>
<dbReference type="EMBL" id="LT629700">
    <property type="protein sequence ID" value="SDL69660.1"/>
    <property type="molecule type" value="Genomic_DNA"/>
</dbReference>
<proteinExistence type="predicted"/>
<dbReference type="InterPro" id="IPR051453">
    <property type="entry name" value="MBL_Glyoxalase_II"/>
</dbReference>
<feature type="domain" description="Metallo-beta-lactamase" evidence="1">
    <location>
        <begin position="25"/>
        <end position="188"/>
    </location>
</feature>
<reference evidence="3" key="1">
    <citation type="submission" date="2016-10" db="EMBL/GenBank/DDBJ databases">
        <authorList>
            <person name="Varghese N."/>
            <person name="Submissions S."/>
        </authorList>
    </citation>
    <scope>NUCLEOTIDE SEQUENCE [LARGE SCALE GENOMIC DNA]</scope>
    <source>
        <strain evidence="3">DSM 20632</strain>
    </source>
</reference>
<dbReference type="Gene3D" id="3.60.15.10">
    <property type="entry name" value="Ribonuclease Z/Hydroxyacylglutathione hydrolase-like"/>
    <property type="match status" value="1"/>
</dbReference>
<accession>A0A1G9M5W5</accession>